<dbReference type="EMBL" id="HBKP01007552">
    <property type="protein sequence ID" value="CAE2211548.1"/>
    <property type="molecule type" value="Transcribed_RNA"/>
</dbReference>
<accession>A0A7S4MBB8</accession>
<dbReference type="InterPro" id="IPR051092">
    <property type="entry name" value="FYVE_RhoGEF_PH"/>
</dbReference>
<feature type="domain" description="DH" evidence="2">
    <location>
        <begin position="139"/>
        <end position="322"/>
    </location>
</feature>
<dbReference type="AlphaFoldDB" id="A0A7S4MBB8"/>
<dbReference type="SMART" id="SM00233">
    <property type="entry name" value="PH"/>
    <property type="match status" value="1"/>
</dbReference>
<evidence type="ECO:0000313" key="3">
    <source>
        <dbReference type="EMBL" id="CAE2211548.1"/>
    </source>
</evidence>
<dbReference type="SMART" id="SM00325">
    <property type="entry name" value="RhoGEF"/>
    <property type="match status" value="1"/>
</dbReference>
<reference evidence="3" key="1">
    <citation type="submission" date="2021-01" db="EMBL/GenBank/DDBJ databases">
        <authorList>
            <person name="Corre E."/>
            <person name="Pelletier E."/>
            <person name="Niang G."/>
            <person name="Scheremetjew M."/>
            <person name="Finn R."/>
            <person name="Kale V."/>
            <person name="Holt S."/>
            <person name="Cochrane G."/>
            <person name="Meng A."/>
            <person name="Brown T."/>
            <person name="Cohen L."/>
        </authorList>
    </citation>
    <scope>NUCLEOTIDE SEQUENCE</scope>
    <source>
        <strain evidence="3">DIVA3 518/3/11/1/6</strain>
    </source>
</reference>
<proteinExistence type="predicted"/>
<evidence type="ECO:0008006" key="4">
    <source>
        <dbReference type="Google" id="ProtNLM"/>
    </source>
</evidence>
<name>A0A7S4MBB8_9EUKA</name>
<dbReference type="CDD" id="cd00160">
    <property type="entry name" value="RhoGEF"/>
    <property type="match status" value="1"/>
</dbReference>
<dbReference type="PANTHER" id="PTHR12673">
    <property type="entry name" value="FACIOGENITAL DYSPLASIA PROTEIN"/>
    <property type="match status" value="1"/>
</dbReference>
<dbReference type="SUPFAM" id="SSF48065">
    <property type="entry name" value="DBL homology domain (DH-domain)"/>
    <property type="match status" value="1"/>
</dbReference>
<dbReference type="PROSITE" id="PS50010">
    <property type="entry name" value="DH_2"/>
    <property type="match status" value="1"/>
</dbReference>
<dbReference type="GO" id="GO:0005085">
    <property type="term" value="F:guanyl-nucleotide exchange factor activity"/>
    <property type="evidence" value="ECO:0007669"/>
    <property type="project" value="InterPro"/>
</dbReference>
<dbReference type="InterPro" id="IPR001849">
    <property type="entry name" value="PH_domain"/>
</dbReference>
<dbReference type="SUPFAM" id="SSF50729">
    <property type="entry name" value="PH domain-like"/>
    <property type="match status" value="1"/>
</dbReference>
<evidence type="ECO:0000259" key="1">
    <source>
        <dbReference type="PROSITE" id="PS50003"/>
    </source>
</evidence>
<dbReference type="InterPro" id="IPR011993">
    <property type="entry name" value="PH-like_dom_sf"/>
</dbReference>
<dbReference type="GO" id="GO:0005737">
    <property type="term" value="C:cytoplasm"/>
    <property type="evidence" value="ECO:0007669"/>
    <property type="project" value="TreeGrafter"/>
</dbReference>
<sequence length="477" mass="55128">MSFIVRVEYVHDTLSKTRAMRFDESKTVRELLFETSNNLQKIGCHVEDIINFNFQYCPEKQQLVEQPESIAQEAFWLKKVKTLSSYGFTTGVTLLFDRASNFNLAVEESRSKTPSPATGRLNLSGENDKVKFLTKGRFTRDQAAKEIVTTEQTYVEQLKVLLDHFVEPTLEKKLVEDSDITKMLKSIRLIHGLHEELLREMEERIKNMSSATQLGDLFLKLMPFMKVYGEYCLNYESNVNKLFAIADEDKTLCAWIKEVEAKEEFALNNVGAYLIVPVQRIPRYRLLFEQLLKLTPDSHPDCDKLKETLEKVNEIATFVNNYQDDSRKLQEVRDRIENCAIPVICPGRKFIHEGIMKKTSSRATQERMFFLFSDVLIYCTPKEPHKYKGHIPLNASSWIKGLSDTKVKNGMQLVAESKTYTLVSLSPEDKYQWNRMISSVLADLNAASPRTEKNKVNVKDRGGIWRILTKTDKLNKY</sequence>
<feature type="domain" description="PH" evidence="1">
    <location>
        <begin position="349"/>
        <end position="442"/>
    </location>
</feature>
<dbReference type="InterPro" id="IPR000219">
    <property type="entry name" value="DH_dom"/>
</dbReference>
<organism evidence="3">
    <name type="scientific">Vannella robusta</name>
    <dbReference type="NCBI Taxonomy" id="1487602"/>
    <lineage>
        <taxon>Eukaryota</taxon>
        <taxon>Amoebozoa</taxon>
        <taxon>Discosea</taxon>
        <taxon>Flabellinia</taxon>
        <taxon>Vannellidae</taxon>
        <taxon>Vannella</taxon>
    </lineage>
</organism>
<dbReference type="Gene3D" id="1.20.900.10">
    <property type="entry name" value="Dbl homology (DH) domain"/>
    <property type="match status" value="1"/>
</dbReference>
<evidence type="ECO:0000259" key="2">
    <source>
        <dbReference type="PROSITE" id="PS50010"/>
    </source>
</evidence>
<dbReference type="PANTHER" id="PTHR12673:SF159">
    <property type="entry name" value="LD03170P"/>
    <property type="match status" value="1"/>
</dbReference>
<dbReference type="Pfam" id="PF00621">
    <property type="entry name" value="RhoGEF"/>
    <property type="match status" value="1"/>
</dbReference>
<dbReference type="PROSITE" id="PS50003">
    <property type="entry name" value="PH_DOMAIN"/>
    <property type="match status" value="1"/>
</dbReference>
<gene>
    <name evidence="3" type="ORF">VSP0166_LOCUS5415</name>
</gene>
<dbReference type="InterPro" id="IPR035899">
    <property type="entry name" value="DBL_dom_sf"/>
</dbReference>
<dbReference type="Pfam" id="PF00169">
    <property type="entry name" value="PH"/>
    <property type="match status" value="1"/>
</dbReference>
<dbReference type="Gene3D" id="2.30.29.30">
    <property type="entry name" value="Pleckstrin-homology domain (PH domain)/Phosphotyrosine-binding domain (PTB)"/>
    <property type="match status" value="1"/>
</dbReference>
<protein>
    <recommendedName>
        <fullName evidence="4">DH domain-containing protein</fullName>
    </recommendedName>
</protein>